<name>A0A4Z2H217_9TELE</name>
<evidence type="ECO:0000313" key="3">
    <source>
        <dbReference type="Proteomes" id="UP000314294"/>
    </source>
</evidence>
<dbReference type="Proteomes" id="UP000314294">
    <property type="component" value="Unassembled WGS sequence"/>
</dbReference>
<feature type="region of interest" description="Disordered" evidence="1">
    <location>
        <begin position="79"/>
        <end position="120"/>
    </location>
</feature>
<reference evidence="2 3" key="1">
    <citation type="submission" date="2019-03" db="EMBL/GenBank/DDBJ databases">
        <title>First draft genome of Liparis tanakae, snailfish: a comprehensive survey of snailfish specific genes.</title>
        <authorList>
            <person name="Kim W."/>
            <person name="Song I."/>
            <person name="Jeong J.-H."/>
            <person name="Kim D."/>
            <person name="Kim S."/>
            <person name="Ryu S."/>
            <person name="Song J.Y."/>
            <person name="Lee S.K."/>
        </authorList>
    </citation>
    <scope>NUCLEOTIDE SEQUENCE [LARGE SCALE GENOMIC DNA]</scope>
    <source>
        <tissue evidence="2">Muscle</tissue>
    </source>
</reference>
<organism evidence="2 3">
    <name type="scientific">Liparis tanakae</name>
    <name type="common">Tanaka's snailfish</name>
    <dbReference type="NCBI Taxonomy" id="230148"/>
    <lineage>
        <taxon>Eukaryota</taxon>
        <taxon>Metazoa</taxon>
        <taxon>Chordata</taxon>
        <taxon>Craniata</taxon>
        <taxon>Vertebrata</taxon>
        <taxon>Euteleostomi</taxon>
        <taxon>Actinopterygii</taxon>
        <taxon>Neopterygii</taxon>
        <taxon>Teleostei</taxon>
        <taxon>Neoteleostei</taxon>
        <taxon>Acanthomorphata</taxon>
        <taxon>Eupercaria</taxon>
        <taxon>Perciformes</taxon>
        <taxon>Cottioidei</taxon>
        <taxon>Cottales</taxon>
        <taxon>Liparidae</taxon>
        <taxon>Liparis</taxon>
    </lineage>
</organism>
<proteinExistence type="predicted"/>
<keyword evidence="3" id="KW-1185">Reference proteome</keyword>
<dbReference type="Pfam" id="PF03311">
    <property type="entry name" value="Cornichon"/>
    <property type="match status" value="1"/>
</dbReference>
<protein>
    <submittedName>
        <fullName evidence="2">Protein cornichon 3</fullName>
    </submittedName>
</protein>
<sequence length="120" mass="13650">MFQTFTGRLTMPFKGSVLARPRRRHGDNKLVLPEYSIHGLFCIMFMCAQDWLMVCLNIPLLFCKTWGLHILSMFRSLSLCGGKPGKKDKPKETNSKGTNSNRTNSNRTSSNEPRPPPLHL</sequence>
<dbReference type="AlphaFoldDB" id="A0A4Z2H217"/>
<dbReference type="InterPro" id="IPR003377">
    <property type="entry name" value="Cornichon"/>
</dbReference>
<feature type="compositionally biased region" description="Low complexity" evidence="1">
    <location>
        <begin position="98"/>
        <end position="112"/>
    </location>
</feature>
<evidence type="ECO:0000313" key="2">
    <source>
        <dbReference type="EMBL" id="TNN58864.1"/>
    </source>
</evidence>
<gene>
    <name evidence="2" type="primary">Cnih3_0</name>
    <name evidence="2" type="ORF">EYF80_030937</name>
</gene>
<comment type="caution">
    <text evidence="2">The sequence shown here is derived from an EMBL/GenBank/DDBJ whole genome shotgun (WGS) entry which is preliminary data.</text>
</comment>
<feature type="compositionally biased region" description="Basic and acidic residues" evidence="1">
    <location>
        <begin position="85"/>
        <end position="94"/>
    </location>
</feature>
<dbReference type="EMBL" id="SRLO01000369">
    <property type="protein sequence ID" value="TNN58864.1"/>
    <property type="molecule type" value="Genomic_DNA"/>
</dbReference>
<dbReference type="OrthoDB" id="434393at2759"/>
<accession>A0A4Z2H217</accession>
<evidence type="ECO:0000256" key="1">
    <source>
        <dbReference type="SAM" id="MobiDB-lite"/>
    </source>
</evidence>
<dbReference type="GO" id="GO:0016192">
    <property type="term" value="P:vesicle-mediated transport"/>
    <property type="evidence" value="ECO:0007669"/>
    <property type="project" value="InterPro"/>
</dbReference>